<dbReference type="EMBL" id="CADCUI010000002">
    <property type="protein sequence ID" value="CAA9325083.1"/>
    <property type="molecule type" value="Genomic_DNA"/>
</dbReference>
<name>A0A6J4L6B9_9ACTN</name>
<dbReference type="AlphaFoldDB" id="A0A6J4L6B9"/>
<organism evidence="2">
    <name type="scientific">uncultured Nocardioidaceae bacterium</name>
    <dbReference type="NCBI Taxonomy" id="253824"/>
    <lineage>
        <taxon>Bacteria</taxon>
        <taxon>Bacillati</taxon>
        <taxon>Actinomycetota</taxon>
        <taxon>Actinomycetes</taxon>
        <taxon>Propionibacteriales</taxon>
        <taxon>Nocardioidaceae</taxon>
        <taxon>environmental samples</taxon>
    </lineage>
</organism>
<reference evidence="2" key="1">
    <citation type="submission" date="2020-02" db="EMBL/GenBank/DDBJ databases">
        <authorList>
            <person name="Meier V. D."/>
        </authorList>
    </citation>
    <scope>NUCLEOTIDE SEQUENCE</scope>
    <source>
        <strain evidence="2">AVDCRST_MAG34</strain>
    </source>
</reference>
<gene>
    <name evidence="2" type="ORF">AVDCRST_MAG34-301</name>
</gene>
<feature type="non-terminal residue" evidence="2">
    <location>
        <position position="1"/>
    </location>
</feature>
<evidence type="ECO:0000313" key="2">
    <source>
        <dbReference type="EMBL" id="CAA9325083.1"/>
    </source>
</evidence>
<feature type="compositionally biased region" description="Basic and acidic residues" evidence="1">
    <location>
        <begin position="73"/>
        <end position="103"/>
    </location>
</feature>
<feature type="region of interest" description="Disordered" evidence="1">
    <location>
        <begin position="57"/>
        <end position="112"/>
    </location>
</feature>
<evidence type="ECO:0000256" key="1">
    <source>
        <dbReference type="SAM" id="MobiDB-lite"/>
    </source>
</evidence>
<feature type="region of interest" description="Disordered" evidence="1">
    <location>
        <begin position="1"/>
        <end position="39"/>
    </location>
</feature>
<protein>
    <submittedName>
        <fullName evidence="2">Uncharacterized protein</fullName>
    </submittedName>
</protein>
<proteinExistence type="predicted"/>
<feature type="non-terminal residue" evidence="2">
    <location>
        <position position="112"/>
    </location>
</feature>
<accession>A0A6J4L6B9</accession>
<sequence>AADGCGGRRAGAPGAGDPAGDERPAPGHGRHHDGVLPGLRGFPRLLRLAALPAPVVGACAGHPRPAHHHPRRRELLGRRHHDRGGAHDRARSGHDRGHHEPRLPARGGAGGL</sequence>